<dbReference type="EMBL" id="JACATN010000008">
    <property type="protein sequence ID" value="MBT2163469.1"/>
    <property type="molecule type" value="Genomic_DNA"/>
</dbReference>
<sequence>MILIKKSINLNNQQIELNAYLEKDFSVTVVNQKRKILFLKEIAKSYVVDEQERKLIAIPDAMAKLKPLKDELGEVWLDKICKDSSLFREQSYYIANNCINSSLELTGEVAICVDDRLRSTVNYTQNLSESNERLFELELAENETLSYCKTILRINGQKVISEMEVTSMEDAIMPQQFRDFLNYTVSAKAA</sequence>
<evidence type="ECO:0000313" key="1">
    <source>
        <dbReference type="EMBL" id="MBT2163469.1"/>
    </source>
</evidence>
<dbReference type="RefSeq" id="WP_214613416.1">
    <property type="nucleotide sequence ID" value="NZ_JACATN010000008.1"/>
</dbReference>
<evidence type="ECO:0000313" key="2">
    <source>
        <dbReference type="Proteomes" id="UP000740413"/>
    </source>
</evidence>
<keyword evidence="2" id="KW-1185">Reference proteome</keyword>
<protein>
    <submittedName>
        <fullName evidence="1">Uncharacterized protein</fullName>
    </submittedName>
</protein>
<gene>
    <name evidence="1" type="ORF">HW347_19515</name>
</gene>
<accession>A0ABS5WJV6</accession>
<dbReference type="Proteomes" id="UP000740413">
    <property type="component" value="Unassembled WGS sequence"/>
</dbReference>
<proteinExistence type="predicted"/>
<reference evidence="2" key="1">
    <citation type="submission" date="2023-07" db="EMBL/GenBank/DDBJ databases">
        <title>Zobellia barbeyronii sp. nov., a new marine flavobacterium, isolated from green and red algae.</title>
        <authorList>
            <person name="Nedashkovskaya O.I."/>
            <person name="Otstavnykh N."/>
            <person name="Zhukova N."/>
            <person name="Guzev K."/>
            <person name="Chausova V."/>
            <person name="Tekutyeva L."/>
            <person name="Mikhailov V."/>
            <person name="Isaeva M."/>
        </authorList>
    </citation>
    <scope>NUCLEOTIDE SEQUENCE [LARGE SCALE GENOMIC DNA]</scope>
    <source>
        <strain evidence="2">KMM 6746</strain>
    </source>
</reference>
<name>A0ABS5WJV6_9FLAO</name>
<organism evidence="1 2">
    <name type="scientific">Zobellia barbeyronii</name>
    <dbReference type="NCBI Taxonomy" id="2748009"/>
    <lineage>
        <taxon>Bacteria</taxon>
        <taxon>Pseudomonadati</taxon>
        <taxon>Bacteroidota</taxon>
        <taxon>Flavobacteriia</taxon>
        <taxon>Flavobacteriales</taxon>
        <taxon>Flavobacteriaceae</taxon>
        <taxon>Zobellia</taxon>
    </lineage>
</organism>
<comment type="caution">
    <text evidence="1">The sequence shown here is derived from an EMBL/GenBank/DDBJ whole genome shotgun (WGS) entry which is preliminary data.</text>
</comment>